<dbReference type="GO" id="GO:0015031">
    <property type="term" value="P:protein transport"/>
    <property type="evidence" value="ECO:0007669"/>
    <property type="project" value="UniProtKB-KW"/>
</dbReference>
<sequence>MSTESVFSTIGFPELHGSGGAGQDVVAQARTRGHAAGYTAGLRVAEEELRRRAAAQEEEHRALLARTQADADVLLALLKTATRRLGERVAPVVEEAQQTMASAAIDLAEAVVGFELADGEASARSVVARALSTVDPSLVLAVRMHPETIALLADIELDDALVLRADQSLTPGDVIVDFADGYLDGRISTALERAKAALLEGQS</sequence>
<evidence type="ECO:0000313" key="8">
    <source>
        <dbReference type="EMBL" id="TQL46613.1"/>
    </source>
</evidence>
<dbReference type="GO" id="GO:0044781">
    <property type="term" value="P:bacterial-type flagellum organization"/>
    <property type="evidence" value="ECO:0007669"/>
    <property type="project" value="UniProtKB-KW"/>
</dbReference>
<comment type="similarity">
    <text evidence="2">Belongs to the FliH family.</text>
</comment>
<evidence type="ECO:0000256" key="3">
    <source>
        <dbReference type="ARBA" id="ARBA00022448"/>
    </source>
</evidence>
<evidence type="ECO:0000256" key="1">
    <source>
        <dbReference type="ARBA" id="ARBA00003041"/>
    </source>
</evidence>
<dbReference type="EMBL" id="VFOM01000002">
    <property type="protein sequence ID" value="TQL46613.1"/>
    <property type="molecule type" value="Genomic_DNA"/>
</dbReference>
<dbReference type="PANTHER" id="PTHR34982">
    <property type="entry name" value="YOP PROTEINS TRANSLOCATION PROTEIN L"/>
    <property type="match status" value="1"/>
</dbReference>
<dbReference type="InterPro" id="IPR051472">
    <property type="entry name" value="T3SS_Stator/FliH"/>
</dbReference>
<evidence type="ECO:0000256" key="2">
    <source>
        <dbReference type="ARBA" id="ARBA00006602"/>
    </source>
</evidence>
<evidence type="ECO:0000256" key="4">
    <source>
        <dbReference type="ARBA" id="ARBA00022795"/>
    </source>
</evidence>
<accession>A0A542YET9</accession>
<comment type="function">
    <text evidence="1">Needed for flagellar regrowth and assembly.</text>
</comment>
<keyword evidence="4" id="KW-1005">Bacterial flagellum biogenesis</keyword>
<evidence type="ECO:0000256" key="5">
    <source>
        <dbReference type="ARBA" id="ARBA00022927"/>
    </source>
</evidence>
<name>A0A542YET9_9MICO</name>
<keyword evidence="5" id="KW-0653">Protein transport</keyword>
<keyword evidence="8" id="KW-0966">Cell projection</keyword>
<evidence type="ECO:0000256" key="6">
    <source>
        <dbReference type="ARBA" id="ARBA00023225"/>
    </source>
</evidence>
<keyword evidence="3" id="KW-0813">Transport</keyword>
<protein>
    <submittedName>
        <fullName evidence="8">Flagellar assembly protein FliH</fullName>
    </submittedName>
</protein>
<keyword evidence="6" id="KW-1006">Bacterial flagellum protein export</keyword>
<dbReference type="OrthoDB" id="5114026at2"/>
<keyword evidence="8" id="KW-0282">Flagellum</keyword>
<proteinExistence type="inferred from homology"/>
<gene>
    <name evidence="8" type="ORF">FB562_2137</name>
</gene>
<feature type="domain" description="Flagellar assembly protein FliH/Type III secretion system HrpE" evidence="7">
    <location>
        <begin position="78"/>
        <end position="193"/>
    </location>
</feature>
<keyword evidence="9" id="KW-1185">Reference proteome</keyword>
<dbReference type="AlphaFoldDB" id="A0A542YET9"/>
<evidence type="ECO:0000259" key="7">
    <source>
        <dbReference type="Pfam" id="PF02108"/>
    </source>
</evidence>
<dbReference type="RefSeq" id="WP_141881269.1">
    <property type="nucleotide sequence ID" value="NZ_VFOM01000002.1"/>
</dbReference>
<dbReference type="GO" id="GO:0005829">
    <property type="term" value="C:cytosol"/>
    <property type="evidence" value="ECO:0007669"/>
    <property type="project" value="TreeGrafter"/>
</dbReference>
<dbReference type="InterPro" id="IPR018035">
    <property type="entry name" value="Flagellar_FliH/T3SS_HrpE"/>
</dbReference>
<evidence type="ECO:0000313" key="9">
    <source>
        <dbReference type="Proteomes" id="UP000317998"/>
    </source>
</evidence>
<keyword evidence="8" id="KW-0969">Cilium</keyword>
<comment type="caution">
    <text evidence="8">The sequence shown here is derived from an EMBL/GenBank/DDBJ whole genome shotgun (WGS) entry which is preliminary data.</text>
</comment>
<dbReference type="Proteomes" id="UP000317998">
    <property type="component" value="Unassembled WGS sequence"/>
</dbReference>
<reference evidence="8 9" key="1">
    <citation type="submission" date="2019-06" db="EMBL/GenBank/DDBJ databases">
        <title>Sequencing the genomes of 1000 actinobacteria strains.</title>
        <authorList>
            <person name="Klenk H.-P."/>
        </authorList>
    </citation>
    <scope>NUCLEOTIDE SEQUENCE [LARGE SCALE GENOMIC DNA]</scope>
    <source>
        <strain evidence="8 9">DSM 26477</strain>
    </source>
</reference>
<organism evidence="8 9">
    <name type="scientific">Homoserinimonas aerilata</name>
    <dbReference type="NCBI Taxonomy" id="1162970"/>
    <lineage>
        <taxon>Bacteria</taxon>
        <taxon>Bacillati</taxon>
        <taxon>Actinomycetota</taxon>
        <taxon>Actinomycetes</taxon>
        <taxon>Micrococcales</taxon>
        <taxon>Microbacteriaceae</taxon>
        <taxon>Homoserinimonas</taxon>
    </lineage>
</organism>
<dbReference type="Pfam" id="PF02108">
    <property type="entry name" value="FliH"/>
    <property type="match status" value="1"/>
</dbReference>
<dbReference type="PANTHER" id="PTHR34982:SF1">
    <property type="entry name" value="FLAGELLAR ASSEMBLY PROTEIN FLIH"/>
    <property type="match status" value="1"/>
</dbReference>